<evidence type="ECO:0000313" key="2">
    <source>
        <dbReference type="EMBL" id="KAF4136042.1"/>
    </source>
</evidence>
<organism evidence="1 3">
    <name type="scientific">Phytophthora infestans</name>
    <name type="common">Potato late blight agent</name>
    <name type="synonym">Botrytis infestans</name>
    <dbReference type="NCBI Taxonomy" id="4787"/>
    <lineage>
        <taxon>Eukaryota</taxon>
        <taxon>Sar</taxon>
        <taxon>Stramenopiles</taxon>
        <taxon>Oomycota</taxon>
        <taxon>Peronosporomycetes</taxon>
        <taxon>Peronosporales</taxon>
        <taxon>Peronosporaceae</taxon>
        <taxon>Phytophthora</taxon>
    </lineage>
</organism>
<dbReference type="EMBL" id="JAACNO010002027">
    <property type="protein sequence ID" value="KAF4136042.1"/>
    <property type="molecule type" value="Genomic_DNA"/>
</dbReference>
<dbReference type="Proteomes" id="UP000602510">
    <property type="component" value="Unassembled WGS sequence"/>
</dbReference>
<name>A0A833THB8_PHYIN</name>
<dbReference type="AlphaFoldDB" id="A0A833THB8"/>
<proteinExistence type="predicted"/>
<dbReference type="Proteomes" id="UP000704712">
    <property type="component" value="Unassembled WGS sequence"/>
</dbReference>
<sequence length="145" mass="16274">MRDKNVGRVLGSGEKRGVDQQYAVKFKPLVVDIIHWIIDCVVGFLDASALLRSWRCFVRHLGTDEGSWNAIGEAFWRSIRREREYVNAFKGCSLLSGGRDEGTSSILTYSTRVDFVLGKRVARAEGGKGSRDHLVGVDLTKRWVS</sequence>
<evidence type="ECO:0000313" key="3">
    <source>
        <dbReference type="Proteomes" id="UP000602510"/>
    </source>
</evidence>
<dbReference type="EMBL" id="WSZM01000135">
    <property type="protein sequence ID" value="KAF4040871.1"/>
    <property type="molecule type" value="Genomic_DNA"/>
</dbReference>
<gene>
    <name evidence="1" type="ORF">GN244_ATG06913</name>
    <name evidence="2" type="ORF">GN958_ATG14788</name>
</gene>
<accession>A0A833THB8</accession>
<reference evidence="1" key="1">
    <citation type="submission" date="2020-04" db="EMBL/GenBank/DDBJ databases">
        <title>Hybrid Assembly of Korean Phytophthora infestans isolates.</title>
        <authorList>
            <person name="Prokchorchik M."/>
            <person name="Lee Y."/>
            <person name="Seo J."/>
            <person name="Cho J.-H."/>
            <person name="Park Y.-E."/>
            <person name="Jang D.-C."/>
            <person name="Im J.-S."/>
            <person name="Choi J.-G."/>
            <person name="Park H.-J."/>
            <person name="Lee G.-B."/>
            <person name="Lee Y.-G."/>
            <person name="Hong S.-Y."/>
            <person name="Cho K."/>
            <person name="Sohn K.H."/>
        </authorList>
    </citation>
    <scope>NUCLEOTIDE SEQUENCE</scope>
    <source>
        <strain evidence="1">KR_1_A1</strain>
        <strain evidence="2">KR_2_A2</strain>
    </source>
</reference>
<evidence type="ECO:0000313" key="1">
    <source>
        <dbReference type="EMBL" id="KAF4040871.1"/>
    </source>
</evidence>
<comment type="caution">
    <text evidence="1">The sequence shown here is derived from an EMBL/GenBank/DDBJ whole genome shotgun (WGS) entry which is preliminary data.</text>
</comment>
<protein>
    <submittedName>
        <fullName evidence="1">Uncharacterized protein</fullName>
    </submittedName>
</protein>
<keyword evidence="3" id="KW-1185">Reference proteome</keyword>